<keyword evidence="1" id="KW-0378">Hydrolase</keyword>
<dbReference type="InterPro" id="IPR026912">
    <property type="entry name" value="Adenine_deam_C"/>
</dbReference>
<dbReference type="HAMAP" id="MF_01518">
    <property type="entry name" value="Adenine_deamin"/>
    <property type="match status" value="1"/>
</dbReference>
<reference evidence="5" key="1">
    <citation type="submission" date="2022-08" db="EMBL/GenBank/DDBJ databases">
        <title>Novel sulfate-reducing endosymbionts in the free-living metamonad Anaeramoeba.</title>
        <authorList>
            <person name="Jerlstrom-Hultqvist J."/>
            <person name="Cepicka I."/>
            <person name="Gallot-Lavallee L."/>
            <person name="Salas-Leiva D."/>
            <person name="Curtis B.A."/>
            <person name="Zahonova K."/>
            <person name="Pipaliya S."/>
            <person name="Dacks J."/>
            <person name="Roger A.J."/>
        </authorList>
    </citation>
    <scope>NUCLEOTIDE SEQUENCE</scope>
    <source>
        <strain evidence="5">Schooner1</strain>
    </source>
</reference>
<gene>
    <name evidence="5" type="ORF">M0813_25923</name>
</gene>
<evidence type="ECO:0000259" key="4">
    <source>
        <dbReference type="Pfam" id="PF13382"/>
    </source>
</evidence>
<dbReference type="Proteomes" id="UP001150062">
    <property type="component" value="Unassembled WGS sequence"/>
</dbReference>
<dbReference type="Gene3D" id="3.20.20.140">
    <property type="entry name" value="Metal-dependent hydrolases"/>
    <property type="match status" value="1"/>
</dbReference>
<dbReference type="Pfam" id="PF13382">
    <property type="entry name" value="Adenine_deam_C"/>
    <property type="match status" value="1"/>
</dbReference>
<proteinExistence type="inferred from homology"/>
<dbReference type="SUPFAM" id="SSF51556">
    <property type="entry name" value="Metallo-dependent hydrolases"/>
    <property type="match status" value="1"/>
</dbReference>
<keyword evidence="6" id="KW-1185">Reference proteome</keyword>
<sequence length="557" mass="61724">MTTKIQGIIYDPIASTKFPGEITIDESVGKIVSIVKNEDLATENLPLILPGLIDSHVHIESSMLIPSEFARIAVTHGTVATVSDPHEIANVNGIDGVRFMINNGKKVPFKFYFGVPSCVPATSFETSGSKIGLEEVETLFKEDKLLYLSEMMNFPGVIFDDENVHSLMNIAKKYNKPIDGHCPGLSDYKKLKKYVDSGITTDHECFTIEEAKQKIELGMKVLIREGSAAKNYETLEGLISTNPNDVMLCSDDLHPDSLVTGHINLLIKRSLKKGHGIFDILKCSCVNPVKHYKLDVGLLQKGDSADFILVNNLQDFKILETWIGGKKLFDGEKSFIESVTEKPINKFFAVPRTIEEFEITIPENCKSVKVIEVIDGELITRALKIPIEKIKKKDNKILPDPENDILKFAVVNRYTENIEKQKLQVALIKNFGLGKGVAIASSVNHDSHNLSVIGSDDKAMCLAINKVIENKGGIAIVKDEQIIDLPLNVAGLMSQNDGYLVAKKYHQIENLAKEYGSKLSAPYMTLSFMCLLVIPDIKLSDLGLFDGTSFQFISLFD</sequence>
<dbReference type="PANTHER" id="PTHR11113">
    <property type="entry name" value="N-ACETYLGLUCOSAMINE-6-PHOSPHATE DEACETYLASE"/>
    <property type="match status" value="1"/>
</dbReference>
<evidence type="ECO:0000313" key="6">
    <source>
        <dbReference type="Proteomes" id="UP001150062"/>
    </source>
</evidence>
<dbReference type="PANTHER" id="PTHR11113:SF2">
    <property type="entry name" value="ADENINE DEAMINASE"/>
    <property type="match status" value="1"/>
</dbReference>
<feature type="domain" description="Amidohydrolase-related" evidence="3">
    <location>
        <begin position="48"/>
        <end position="326"/>
    </location>
</feature>
<dbReference type="NCBIfam" id="TIGR01178">
    <property type="entry name" value="ade"/>
    <property type="match status" value="1"/>
</dbReference>
<evidence type="ECO:0000313" key="5">
    <source>
        <dbReference type="EMBL" id="KAJ6238698.1"/>
    </source>
</evidence>
<evidence type="ECO:0000256" key="2">
    <source>
        <dbReference type="ARBA" id="ARBA00023211"/>
    </source>
</evidence>
<name>A0ABQ8Y3E0_9EUKA</name>
<keyword evidence="2" id="KW-0464">Manganese</keyword>
<feature type="domain" description="Adenine deaminase C-terminal" evidence="4">
    <location>
        <begin position="388"/>
        <end position="551"/>
    </location>
</feature>
<organism evidence="5 6">
    <name type="scientific">Anaeramoeba flamelloides</name>
    <dbReference type="NCBI Taxonomy" id="1746091"/>
    <lineage>
        <taxon>Eukaryota</taxon>
        <taxon>Metamonada</taxon>
        <taxon>Anaeramoebidae</taxon>
        <taxon>Anaeramoeba</taxon>
    </lineage>
</organism>
<dbReference type="InterPro" id="IPR006679">
    <property type="entry name" value="Adenine_deam"/>
</dbReference>
<dbReference type="InterPro" id="IPR006680">
    <property type="entry name" value="Amidohydro-rel"/>
</dbReference>
<protein>
    <submittedName>
        <fullName evidence="5">Adenine deaminase</fullName>
    </submittedName>
</protein>
<dbReference type="InterPro" id="IPR032466">
    <property type="entry name" value="Metal_Hydrolase"/>
</dbReference>
<accession>A0ABQ8Y3E0</accession>
<comment type="caution">
    <text evidence="5">The sequence shown here is derived from an EMBL/GenBank/DDBJ whole genome shotgun (WGS) entry which is preliminary data.</text>
</comment>
<dbReference type="EMBL" id="JAOAOG010000232">
    <property type="protein sequence ID" value="KAJ6238698.1"/>
    <property type="molecule type" value="Genomic_DNA"/>
</dbReference>
<evidence type="ECO:0000259" key="3">
    <source>
        <dbReference type="Pfam" id="PF01979"/>
    </source>
</evidence>
<dbReference type="Pfam" id="PF01979">
    <property type="entry name" value="Amidohydro_1"/>
    <property type="match status" value="1"/>
</dbReference>
<evidence type="ECO:0000256" key="1">
    <source>
        <dbReference type="ARBA" id="ARBA00022801"/>
    </source>
</evidence>